<organism evidence="2">
    <name type="scientific">Anguilla anguilla</name>
    <name type="common">European freshwater eel</name>
    <name type="synonym">Muraena anguilla</name>
    <dbReference type="NCBI Taxonomy" id="7936"/>
    <lineage>
        <taxon>Eukaryota</taxon>
        <taxon>Metazoa</taxon>
        <taxon>Chordata</taxon>
        <taxon>Craniata</taxon>
        <taxon>Vertebrata</taxon>
        <taxon>Euteleostomi</taxon>
        <taxon>Actinopterygii</taxon>
        <taxon>Neopterygii</taxon>
        <taxon>Teleostei</taxon>
        <taxon>Anguilliformes</taxon>
        <taxon>Anguillidae</taxon>
        <taxon>Anguilla</taxon>
    </lineage>
</organism>
<reference evidence="2" key="1">
    <citation type="submission" date="2014-11" db="EMBL/GenBank/DDBJ databases">
        <authorList>
            <person name="Amaro Gonzalez C."/>
        </authorList>
    </citation>
    <scope>NUCLEOTIDE SEQUENCE</scope>
</reference>
<feature type="transmembrane region" description="Helical" evidence="1">
    <location>
        <begin position="21"/>
        <end position="40"/>
    </location>
</feature>
<proteinExistence type="predicted"/>
<reference evidence="2" key="2">
    <citation type="journal article" date="2015" name="Fish Shellfish Immunol.">
        <title>Early steps in the European eel (Anguilla anguilla)-Vibrio vulnificus interaction in the gills: Role of the RtxA13 toxin.</title>
        <authorList>
            <person name="Callol A."/>
            <person name="Pajuelo D."/>
            <person name="Ebbesson L."/>
            <person name="Teles M."/>
            <person name="MacKenzie S."/>
            <person name="Amaro C."/>
        </authorList>
    </citation>
    <scope>NUCLEOTIDE SEQUENCE</scope>
</reference>
<dbReference type="AlphaFoldDB" id="A0A0E9VSR0"/>
<keyword evidence="1" id="KW-0812">Transmembrane</keyword>
<dbReference type="EMBL" id="GBXM01027443">
    <property type="protein sequence ID" value="JAH81134.1"/>
    <property type="molecule type" value="Transcribed_RNA"/>
</dbReference>
<protein>
    <submittedName>
        <fullName evidence="2">Uncharacterized protein</fullName>
    </submittedName>
</protein>
<keyword evidence="1" id="KW-0472">Membrane</keyword>
<sequence length="64" mass="7188">MGRTCKRLCGRRLGDVMIRRGCVCAAGNLTLISSYSALFLSNNFQLKFFLFHFFSVTVYTEGAV</sequence>
<keyword evidence="1" id="KW-1133">Transmembrane helix</keyword>
<evidence type="ECO:0000313" key="2">
    <source>
        <dbReference type="EMBL" id="JAH81134.1"/>
    </source>
</evidence>
<accession>A0A0E9VSR0</accession>
<evidence type="ECO:0000256" key="1">
    <source>
        <dbReference type="SAM" id="Phobius"/>
    </source>
</evidence>
<name>A0A0E9VSR0_ANGAN</name>